<comment type="caution">
    <text evidence="2">The sequence shown here is derived from an EMBL/GenBank/DDBJ whole genome shotgun (WGS) entry which is preliminary data.</text>
</comment>
<organism evidence="2 3">
    <name type="scientific">Tanacetum coccineum</name>
    <dbReference type="NCBI Taxonomy" id="301880"/>
    <lineage>
        <taxon>Eukaryota</taxon>
        <taxon>Viridiplantae</taxon>
        <taxon>Streptophyta</taxon>
        <taxon>Embryophyta</taxon>
        <taxon>Tracheophyta</taxon>
        <taxon>Spermatophyta</taxon>
        <taxon>Magnoliopsida</taxon>
        <taxon>eudicotyledons</taxon>
        <taxon>Gunneridae</taxon>
        <taxon>Pentapetalae</taxon>
        <taxon>asterids</taxon>
        <taxon>campanulids</taxon>
        <taxon>Asterales</taxon>
        <taxon>Asteraceae</taxon>
        <taxon>Asteroideae</taxon>
        <taxon>Anthemideae</taxon>
        <taxon>Anthemidinae</taxon>
        <taxon>Tanacetum</taxon>
    </lineage>
</organism>
<name>A0ABQ5FTN0_9ASTR</name>
<feature type="region of interest" description="Disordered" evidence="1">
    <location>
        <begin position="28"/>
        <end position="52"/>
    </location>
</feature>
<proteinExistence type="predicted"/>
<accession>A0ABQ5FTN0</accession>
<dbReference type="EMBL" id="BQNB010017694">
    <property type="protein sequence ID" value="GJT66218.1"/>
    <property type="molecule type" value="Genomic_DNA"/>
</dbReference>
<protein>
    <submittedName>
        <fullName evidence="2">Uncharacterized protein</fullName>
    </submittedName>
</protein>
<reference evidence="2" key="1">
    <citation type="journal article" date="2022" name="Int. J. Mol. Sci.">
        <title>Draft Genome of Tanacetum Coccineum: Genomic Comparison of Closely Related Tanacetum-Family Plants.</title>
        <authorList>
            <person name="Yamashiro T."/>
            <person name="Shiraishi A."/>
            <person name="Nakayama K."/>
            <person name="Satake H."/>
        </authorList>
    </citation>
    <scope>NUCLEOTIDE SEQUENCE</scope>
</reference>
<feature type="compositionally biased region" description="Low complexity" evidence="1">
    <location>
        <begin position="30"/>
        <end position="43"/>
    </location>
</feature>
<dbReference type="Proteomes" id="UP001151760">
    <property type="component" value="Unassembled WGS sequence"/>
</dbReference>
<reference evidence="2" key="2">
    <citation type="submission" date="2022-01" db="EMBL/GenBank/DDBJ databases">
        <authorList>
            <person name="Yamashiro T."/>
            <person name="Shiraishi A."/>
            <person name="Satake H."/>
            <person name="Nakayama K."/>
        </authorList>
    </citation>
    <scope>NUCLEOTIDE SEQUENCE</scope>
</reference>
<evidence type="ECO:0000313" key="2">
    <source>
        <dbReference type="EMBL" id="GJT66218.1"/>
    </source>
</evidence>
<evidence type="ECO:0000256" key="1">
    <source>
        <dbReference type="SAM" id="MobiDB-lite"/>
    </source>
</evidence>
<sequence>MTSVATRSLRRLSLDSFGVGLQRVSNKWYSSSSSSSSSSFGSGDDIDNDNDDFIPELQMQGVDPRKGWGFRGVHKYKILDDALAALMDGTGIILHISRWQEQILSRLKVLLV</sequence>
<gene>
    <name evidence="2" type="ORF">Tco_1017698</name>
</gene>
<evidence type="ECO:0000313" key="3">
    <source>
        <dbReference type="Proteomes" id="UP001151760"/>
    </source>
</evidence>
<keyword evidence="3" id="KW-1185">Reference proteome</keyword>